<dbReference type="EMBL" id="ANIY01003091">
    <property type="protein sequence ID" value="ETP37420.1"/>
    <property type="molecule type" value="Genomic_DNA"/>
</dbReference>
<feature type="region of interest" description="Disordered" evidence="1">
    <location>
        <begin position="232"/>
        <end position="267"/>
    </location>
</feature>
<evidence type="ECO:0000313" key="3">
    <source>
        <dbReference type="Proteomes" id="UP000018948"/>
    </source>
</evidence>
<protein>
    <submittedName>
        <fullName evidence="2">Uncharacterized protein</fullName>
    </submittedName>
</protein>
<dbReference type="AlphaFoldDB" id="W2YQW3"/>
<feature type="compositionally biased region" description="Low complexity" evidence="1">
    <location>
        <begin position="232"/>
        <end position="246"/>
    </location>
</feature>
<sequence length="377" mass="42401">MGTRYALDADGDVEMSTPQPVYEFIKAPKLASWDQASLIVWNREWEQYLTKIRHRCRVTGESFEGVVATVKGSVEPAVLETLATYVLKKRVENVDDAEILAQVHKRCRSLKNDFIPDITTLFRKSLKMDMQVDDCDARVFQYFQSFTKIVEDNGLQALIGGGNAAGPGYKDRMKARCAILVENIQPAMLKEQIERLIKYERRDYKTDDAALFDLILEHARVQQRFHVQSVERVVPQTRGQQPQQQGKRSAKPVKATPTAEKKARTPPRDGCLVCKGAHWLDECPTATAGQKADALSKLREAKNARNESVRSKAVSATVRANMAKINSVLEIPYIPDSGADRTMISRVVIASLQALDVDLDVKMLKRPIQSIWLTESV</sequence>
<evidence type="ECO:0000313" key="2">
    <source>
        <dbReference type="EMBL" id="ETP37420.1"/>
    </source>
</evidence>
<name>W2YQW3_PHYNI</name>
<evidence type="ECO:0000256" key="1">
    <source>
        <dbReference type="SAM" id="MobiDB-lite"/>
    </source>
</evidence>
<gene>
    <name evidence="2" type="ORF">F442_14773</name>
</gene>
<organism evidence="2 3">
    <name type="scientific">Phytophthora nicotianae P10297</name>
    <dbReference type="NCBI Taxonomy" id="1317064"/>
    <lineage>
        <taxon>Eukaryota</taxon>
        <taxon>Sar</taxon>
        <taxon>Stramenopiles</taxon>
        <taxon>Oomycota</taxon>
        <taxon>Peronosporomycetes</taxon>
        <taxon>Peronosporales</taxon>
        <taxon>Peronosporaceae</taxon>
        <taxon>Phytophthora</taxon>
    </lineage>
</organism>
<proteinExistence type="predicted"/>
<dbReference type="OrthoDB" id="107193at2759"/>
<comment type="caution">
    <text evidence="2">The sequence shown here is derived from an EMBL/GenBank/DDBJ whole genome shotgun (WGS) entry which is preliminary data.</text>
</comment>
<accession>W2YQW3</accession>
<reference evidence="2 3" key="1">
    <citation type="submission" date="2013-11" db="EMBL/GenBank/DDBJ databases">
        <title>The Genome Sequence of Phytophthora parasitica P10297.</title>
        <authorList>
            <consortium name="The Broad Institute Genomics Platform"/>
            <person name="Russ C."/>
            <person name="Tyler B."/>
            <person name="Panabieres F."/>
            <person name="Shan W."/>
            <person name="Tripathy S."/>
            <person name="Grunwald N."/>
            <person name="Machado M."/>
            <person name="Johnson C.S."/>
            <person name="Walker B."/>
            <person name="Young S.K."/>
            <person name="Zeng Q."/>
            <person name="Gargeya S."/>
            <person name="Fitzgerald M."/>
            <person name="Haas B."/>
            <person name="Abouelleil A."/>
            <person name="Allen A.W."/>
            <person name="Alvarado L."/>
            <person name="Arachchi H.M."/>
            <person name="Berlin A.M."/>
            <person name="Chapman S.B."/>
            <person name="Gainer-Dewar J."/>
            <person name="Goldberg J."/>
            <person name="Griggs A."/>
            <person name="Gujja S."/>
            <person name="Hansen M."/>
            <person name="Howarth C."/>
            <person name="Imamovic A."/>
            <person name="Ireland A."/>
            <person name="Larimer J."/>
            <person name="McCowan C."/>
            <person name="Murphy C."/>
            <person name="Pearson M."/>
            <person name="Poon T.W."/>
            <person name="Priest M."/>
            <person name="Roberts A."/>
            <person name="Saif S."/>
            <person name="Shea T."/>
            <person name="Sisk P."/>
            <person name="Sykes S."/>
            <person name="Wortman J."/>
            <person name="Nusbaum C."/>
            <person name="Birren B."/>
        </authorList>
    </citation>
    <scope>NUCLEOTIDE SEQUENCE [LARGE SCALE GENOMIC DNA]</scope>
    <source>
        <strain evidence="2 3">P10297</strain>
    </source>
</reference>
<dbReference type="Proteomes" id="UP000018948">
    <property type="component" value="Unassembled WGS sequence"/>
</dbReference>